<dbReference type="EMBL" id="OP291336">
    <property type="protein sequence ID" value="UYD72348.1"/>
    <property type="molecule type" value="Genomic_DNA"/>
</dbReference>
<protein>
    <submittedName>
        <fullName evidence="1">Uncharacterized protein</fullName>
    </submittedName>
</protein>
<accession>A0A9X9JSK0</accession>
<evidence type="ECO:0000313" key="1">
    <source>
        <dbReference type="EMBL" id="UYD72348.1"/>
    </source>
</evidence>
<organism evidence="1 2">
    <name type="scientific">Acinetobacter phage AIIMS-AbE5-RC</name>
    <dbReference type="NCBI Taxonomy" id="2981552"/>
    <lineage>
        <taxon>Viruses</taxon>
        <taxon>Duplodnaviria</taxon>
        <taxon>Heunggongvirae</taxon>
        <taxon>Uroviricota</taxon>
        <taxon>Caudoviricetes</taxon>
        <taxon>Autographivirales</taxon>
        <taxon>Autoscriptoviridae</taxon>
        <taxon>Beijerinckvirinae</taxon>
        <taxon>Friunavirus</taxon>
        <taxon>Friunavirus AIIMSAbE5RC</taxon>
    </lineage>
</organism>
<dbReference type="Proteomes" id="UP001163359">
    <property type="component" value="Segment"/>
</dbReference>
<proteinExistence type="predicted"/>
<gene>
    <name evidence="1" type="ORF">AIIMSE5_001</name>
</gene>
<name>A0A9X9JSK0_9CAUD</name>
<reference evidence="1" key="1">
    <citation type="submission" date="2022-08" db="EMBL/GenBank/DDBJ databases">
        <authorList>
            <person name="Rathor N."/>
            <person name="Chaudhry R."/>
        </authorList>
    </citation>
    <scope>NUCLEOTIDE SEQUENCE</scope>
</reference>
<evidence type="ECO:0000313" key="2">
    <source>
        <dbReference type="Proteomes" id="UP001163359"/>
    </source>
</evidence>
<sequence length="67" mass="7535">MIVSAGGDQADSIALIITRIINQWLNYKQLCTLTELAEKHESKYSRMVVLLQSKGVSTDVNTFEAKY</sequence>
<keyword evidence="2" id="KW-1185">Reference proteome</keyword>